<evidence type="ECO:0000313" key="11">
    <source>
        <dbReference type="EMBL" id="KAI2667215.1"/>
    </source>
</evidence>
<keyword evidence="12" id="KW-1185">Reference proteome</keyword>
<dbReference type="SUPFAM" id="SSF81321">
    <property type="entry name" value="Family A G protein-coupled receptor-like"/>
    <property type="match status" value="1"/>
</dbReference>
<feature type="domain" description="G-protein coupled receptors family 1 profile" evidence="10">
    <location>
        <begin position="50"/>
        <end position="295"/>
    </location>
</feature>
<dbReference type="PANTHER" id="PTHR10489">
    <property type="entry name" value="CELL ADHESION MOLECULE"/>
    <property type="match status" value="1"/>
</dbReference>
<keyword evidence="5" id="KW-0297">G-protein coupled receptor</keyword>
<evidence type="ECO:0000313" key="12">
    <source>
        <dbReference type="Proteomes" id="UP000830375"/>
    </source>
</evidence>
<name>A0ABQ8MWX6_LABRO</name>
<gene>
    <name evidence="11" type="ORF">H4Q32_003641</name>
</gene>
<feature type="transmembrane region" description="Helical" evidence="9">
    <location>
        <begin position="202"/>
        <end position="225"/>
    </location>
</feature>
<keyword evidence="6 9" id="KW-0472">Membrane</keyword>
<dbReference type="PRINTS" id="PR00237">
    <property type="entry name" value="GPCRRHODOPSN"/>
</dbReference>
<feature type="transmembrane region" description="Helical" evidence="9">
    <location>
        <begin position="106"/>
        <end position="123"/>
    </location>
</feature>
<evidence type="ECO:0000259" key="10">
    <source>
        <dbReference type="PROSITE" id="PS50262"/>
    </source>
</evidence>
<keyword evidence="7 11" id="KW-0675">Receptor</keyword>
<keyword evidence="8" id="KW-0807">Transducer</keyword>
<proteinExistence type="predicted"/>
<dbReference type="PROSITE" id="PS50262">
    <property type="entry name" value="G_PROTEIN_RECEP_F1_2"/>
    <property type="match status" value="1"/>
</dbReference>
<feature type="transmembrane region" description="Helical" evidence="9">
    <location>
        <begin position="151"/>
        <end position="170"/>
    </location>
</feature>
<comment type="caution">
    <text evidence="11">The sequence shown here is derived from an EMBL/GenBank/DDBJ whole genome shotgun (WGS) entry which is preliminary data.</text>
</comment>
<dbReference type="Proteomes" id="UP000830375">
    <property type="component" value="Unassembled WGS sequence"/>
</dbReference>
<evidence type="ECO:0000256" key="1">
    <source>
        <dbReference type="ARBA" id="ARBA00004651"/>
    </source>
</evidence>
<evidence type="ECO:0000256" key="6">
    <source>
        <dbReference type="ARBA" id="ARBA00023136"/>
    </source>
</evidence>
<dbReference type="InterPro" id="IPR000276">
    <property type="entry name" value="GPCR_Rhodpsn"/>
</dbReference>
<dbReference type="InterPro" id="IPR050119">
    <property type="entry name" value="CCR1-9-like"/>
</dbReference>
<evidence type="ECO:0000256" key="3">
    <source>
        <dbReference type="ARBA" id="ARBA00022692"/>
    </source>
</evidence>
<organism evidence="11 12">
    <name type="scientific">Labeo rohita</name>
    <name type="common">Indian major carp</name>
    <name type="synonym">Cyprinus rohita</name>
    <dbReference type="NCBI Taxonomy" id="84645"/>
    <lineage>
        <taxon>Eukaryota</taxon>
        <taxon>Metazoa</taxon>
        <taxon>Chordata</taxon>
        <taxon>Craniata</taxon>
        <taxon>Vertebrata</taxon>
        <taxon>Euteleostomi</taxon>
        <taxon>Actinopterygii</taxon>
        <taxon>Neopterygii</taxon>
        <taxon>Teleostei</taxon>
        <taxon>Ostariophysi</taxon>
        <taxon>Cypriniformes</taxon>
        <taxon>Cyprinidae</taxon>
        <taxon>Labeoninae</taxon>
        <taxon>Labeonini</taxon>
        <taxon>Labeo</taxon>
    </lineage>
</organism>
<dbReference type="InterPro" id="IPR017452">
    <property type="entry name" value="GPCR_Rhodpsn_7TM"/>
</dbReference>
<keyword evidence="3 9" id="KW-0812">Transmembrane</keyword>
<dbReference type="PANTHER" id="PTHR10489:SF942">
    <property type="entry name" value="ATYPICAL CHEMOKINE RECEPTOR 2"/>
    <property type="match status" value="1"/>
</dbReference>
<protein>
    <submittedName>
        <fullName evidence="11">C-C chemokine receptor type 4</fullName>
    </submittedName>
</protein>
<evidence type="ECO:0000256" key="7">
    <source>
        <dbReference type="ARBA" id="ARBA00023170"/>
    </source>
</evidence>
<evidence type="ECO:0000256" key="4">
    <source>
        <dbReference type="ARBA" id="ARBA00022989"/>
    </source>
</evidence>
<dbReference type="Pfam" id="PF00001">
    <property type="entry name" value="7tm_1"/>
    <property type="match status" value="1"/>
</dbReference>
<feature type="transmembrane region" description="Helical" evidence="9">
    <location>
        <begin position="237"/>
        <end position="255"/>
    </location>
</feature>
<evidence type="ECO:0000256" key="5">
    <source>
        <dbReference type="ARBA" id="ARBA00023040"/>
    </source>
</evidence>
<dbReference type="EMBL" id="JACTAM010000002">
    <property type="protein sequence ID" value="KAI2667215.1"/>
    <property type="molecule type" value="Genomic_DNA"/>
</dbReference>
<evidence type="ECO:0000256" key="2">
    <source>
        <dbReference type="ARBA" id="ARBA00022475"/>
    </source>
</evidence>
<feature type="transmembrane region" description="Helical" evidence="9">
    <location>
        <begin position="275"/>
        <end position="298"/>
    </location>
</feature>
<keyword evidence="4 9" id="KW-1133">Transmembrane helix</keyword>
<reference evidence="11 12" key="1">
    <citation type="submission" date="2022-01" db="EMBL/GenBank/DDBJ databases">
        <title>A high-quality chromosome-level genome assembly of rohu carp, Labeo rohita.</title>
        <authorList>
            <person name="Arick M.A. II"/>
            <person name="Hsu C.-Y."/>
            <person name="Magbanua Z."/>
            <person name="Pechanova O."/>
            <person name="Grover C."/>
            <person name="Miller E."/>
            <person name="Thrash A."/>
            <person name="Ezzel L."/>
            <person name="Alam S."/>
            <person name="Benzie J."/>
            <person name="Hamilton M."/>
            <person name="Karsi A."/>
            <person name="Lawrence M.L."/>
            <person name="Peterson D.G."/>
        </authorList>
    </citation>
    <scope>NUCLEOTIDE SEQUENCE [LARGE SCALE GENOMIC DNA]</scope>
    <source>
        <strain evidence="12">BAU-BD-2019</strain>
        <tissue evidence="11">Blood</tissue>
    </source>
</reference>
<feature type="transmembrane region" description="Helical" evidence="9">
    <location>
        <begin position="73"/>
        <end position="94"/>
    </location>
</feature>
<dbReference type="InterPro" id="IPR000355">
    <property type="entry name" value="Chemokine_rcpt"/>
</dbReference>
<evidence type="ECO:0000256" key="9">
    <source>
        <dbReference type="SAM" id="Phobius"/>
    </source>
</evidence>
<comment type="subcellular location">
    <subcellularLocation>
        <location evidence="1">Cell membrane</location>
        <topology evidence="1">Multi-pass membrane protein</topology>
    </subcellularLocation>
</comment>
<dbReference type="Gene3D" id="1.20.1070.10">
    <property type="entry name" value="Rhodopsin 7-helix transmembrane proteins"/>
    <property type="match status" value="1"/>
</dbReference>
<feature type="transmembrane region" description="Helical" evidence="9">
    <location>
        <begin position="41"/>
        <end position="61"/>
    </location>
</feature>
<keyword evidence="2" id="KW-1003">Cell membrane</keyword>
<sequence length="362" mass="41632">MDVSDPEDNSYEDYYNSEGLEDFGLCKKTHVKEFSNAFLPVFYSITCALSIIANLTLLILFIKYKTLRKVLPLHMVISDILFTLTLPFWAVYASSEWIFGDPSCKAISLVYMVSLYSSNLFVASQSLQRFLDIACVVSTTSIMNSPKRNNIMCILVWLFSVLGAAAHVSFVEMQKFHEHYICTHHFNDKVGWKIYLRFQMNILGFVVPFLVLLFCSVRLPCAVVVRSTLKVFRHETGFTVMFFLLWFPYSVVIFLHALQDLHIFYACTTNIHFDFAIHVTECIAFMHVFINPVLYIVLNKKVWRRLRNACKTPREYLLEESNSSSLVSNPGGAIELKAVQRYQAHDLSISAERPGNFLPEPM</sequence>
<accession>A0ABQ8MWX6</accession>
<dbReference type="PRINTS" id="PR00657">
    <property type="entry name" value="CCCHEMOKINER"/>
</dbReference>
<evidence type="ECO:0000256" key="8">
    <source>
        <dbReference type="ARBA" id="ARBA00023224"/>
    </source>
</evidence>